<evidence type="ECO:0000256" key="1">
    <source>
        <dbReference type="SAM" id="MobiDB-lite"/>
    </source>
</evidence>
<sequence length="106" mass="11732">MTAAASHLDKEVLETAKVCSLSVACTNLCLFATKNEQSYMIALDEIQRLTLRVEQMVADDESAKRARNYVLQASMKLKDSVTVNSKGSSKTVKHDGVKNRKCSKCF</sequence>
<feature type="region of interest" description="Disordered" evidence="1">
    <location>
        <begin position="85"/>
        <end position="106"/>
    </location>
</feature>
<evidence type="ECO:0000313" key="3">
    <source>
        <dbReference type="Proteomes" id="UP000027120"/>
    </source>
</evidence>
<dbReference type="EMBL" id="KK792176">
    <property type="protein sequence ID" value="KDO37033.1"/>
    <property type="molecule type" value="Genomic_DNA"/>
</dbReference>
<accession>A0A067D2J2</accession>
<proteinExistence type="predicted"/>
<reference evidence="2 3" key="1">
    <citation type="submission" date="2014-04" db="EMBL/GenBank/DDBJ databases">
        <authorList>
            <consortium name="International Citrus Genome Consortium"/>
            <person name="Gmitter F."/>
            <person name="Chen C."/>
            <person name="Farmerie W."/>
            <person name="Harkins T."/>
            <person name="Desany B."/>
            <person name="Mohiuddin M."/>
            <person name="Kodira C."/>
            <person name="Borodovsky M."/>
            <person name="Lomsadze A."/>
            <person name="Burns P."/>
            <person name="Jenkins J."/>
            <person name="Prochnik S."/>
            <person name="Shu S."/>
            <person name="Chapman J."/>
            <person name="Pitluck S."/>
            <person name="Schmutz J."/>
            <person name="Rokhsar D."/>
        </authorList>
    </citation>
    <scope>NUCLEOTIDE SEQUENCE</scope>
</reference>
<keyword evidence="3" id="KW-1185">Reference proteome</keyword>
<organism evidence="2 3">
    <name type="scientific">Citrus sinensis</name>
    <name type="common">Sweet orange</name>
    <name type="synonym">Citrus aurantium var. sinensis</name>
    <dbReference type="NCBI Taxonomy" id="2711"/>
    <lineage>
        <taxon>Eukaryota</taxon>
        <taxon>Viridiplantae</taxon>
        <taxon>Streptophyta</taxon>
        <taxon>Embryophyta</taxon>
        <taxon>Tracheophyta</taxon>
        <taxon>Spermatophyta</taxon>
        <taxon>Magnoliopsida</taxon>
        <taxon>eudicotyledons</taxon>
        <taxon>Gunneridae</taxon>
        <taxon>Pentapetalae</taxon>
        <taxon>rosids</taxon>
        <taxon>malvids</taxon>
        <taxon>Sapindales</taxon>
        <taxon>Rutaceae</taxon>
        <taxon>Aurantioideae</taxon>
        <taxon>Citrus</taxon>
    </lineage>
</organism>
<gene>
    <name evidence="2" type="ORF">CISIN_1g042604mg</name>
</gene>
<evidence type="ECO:0000313" key="2">
    <source>
        <dbReference type="EMBL" id="KDO37033.1"/>
    </source>
</evidence>
<name>A0A067D2J2_CITSI</name>
<dbReference type="Proteomes" id="UP000027120">
    <property type="component" value="Unassembled WGS sequence"/>
</dbReference>
<dbReference type="AlphaFoldDB" id="A0A067D2J2"/>
<protein>
    <submittedName>
        <fullName evidence="2">Uncharacterized protein</fullName>
    </submittedName>
</protein>